<accession>A0A0M3K997</accession>
<feature type="transmembrane region" description="Helical" evidence="1">
    <location>
        <begin position="16"/>
        <end position="35"/>
    </location>
</feature>
<dbReference type="Proteomes" id="UP000267096">
    <property type="component" value="Unassembled WGS sequence"/>
</dbReference>
<keyword evidence="3" id="KW-1185">Reference proteome</keyword>
<keyword evidence="1" id="KW-0472">Membrane</keyword>
<dbReference type="AlphaFoldDB" id="A0A0M3K997"/>
<evidence type="ECO:0000313" key="3">
    <source>
        <dbReference type="Proteomes" id="UP000267096"/>
    </source>
</evidence>
<dbReference type="OrthoDB" id="5842407at2759"/>
<keyword evidence="1" id="KW-1133">Transmembrane helix</keyword>
<reference evidence="4" key="1">
    <citation type="submission" date="2017-02" db="UniProtKB">
        <authorList>
            <consortium name="WormBaseParasite"/>
        </authorList>
    </citation>
    <scope>IDENTIFICATION</scope>
</reference>
<dbReference type="EMBL" id="UYRR01033582">
    <property type="protein sequence ID" value="VDK59110.1"/>
    <property type="molecule type" value="Genomic_DNA"/>
</dbReference>
<dbReference type="WBParaSite" id="ASIM_0001753901-mRNA-1">
    <property type="protein sequence ID" value="ASIM_0001753901-mRNA-1"/>
    <property type="gene ID" value="ASIM_0001753901"/>
</dbReference>
<evidence type="ECO:0000256" key="1">
    <source>
        <dbReference type="SAM" id="Phobius"/>
    </source>
</evidence>
<organism evidence="4">
    <name type="scientific">Anisakis simplex</name>
    <name type="common">Herring worm</name>
    <dbReference type="NCBI Taxonomy" id="6269"/>
    <lineage>
        <taxon>Eukaryota</taxon>
        <taxon>Metazoa</taxon>
        <taxon>Ecdysozoa</taxon>
        <taxon>Nematoda</taxon>
        <taxon>Chromadorea</taxon>
        <taxon>Rhabditida</taxon>
        <taxon>Spirurina</taxon>
        <taxon>Ascaridomorpha</taxon>
        <taxon>Ascaridoidea</taxon>
        <taxon>Anisakidae</taxon>
        <taxon>Anisakis</taxon>
        <taxon>Anisakis simplex complex</taxon>
    </lineage>
</organism>
<gene>
    <name evidence="2" type="ORF">ASIM_LOCUS16945</name>
</gene>
<sequence length="155" mass="17748">MTSVDVSNNTGLIKHLQFLLFSTILAYSCSICVAIPRRGNEPWSVILCKFADIPYEPKTREWFSEWMIGRNKLDTIERYFSDVSNNVYTITGSSIHGWFTLPWTLSDVKRLALEDQQLQESSERDFAVSFDYSANCDVINLDTLGIDCDSSSRLR</sequence>
<protein>
    <submittedName>
        <fullName evidence="4">Secreted protein</fullName>
    </submittedName>
</protein>
<reference evidence="2 3" key="2">
    <citation type="submission" date="2018-11" db="EMBL/GenBank/DDBJ databases">
        <authorList>
            <consortium name="Pathogen Informatics"/>
        </authorList>
    </citation>
    <scope>NUCLEOTIDE SEQUENCE [LARGE SCALE GENOMIC DNA]</scope>
</reference>
<proteinExistence type="predicted"/>
<evidence type="ECO:0000313" key="4">
    <source>
        <dbReference type="WBParaSite" id="ASIM_0001753901-mRNA-1"/>
    </source>
</evidence>
<evidence type="ECO:0000313" key="2">
    <source>
        <dbReference type="EMBL" id="VDK59110.1"/>
    </source>
</evidence>
<name>A0A0M3K997_ANISI</name>
<keyword evidence="1" id="KW-0812">Transmembrane</keyword>